<dbReference type="Pfam" id="PF07261">
    <property type="entry name" value="DnaB_2"/>
    <property type="match status" value="2"/>
</dbReference>
<evidence type="ECO:0000259" key="2">
    <source>
        <dbReference type="Pfam" id="PF07261"/>
    </source>
</evidence>
<proteinExistence type="inferred from homology"/>
<gene>
    <name evidence="3" type="ORF">H9X81_07970</name>
</gene>
<dbReference type="Proteomes" id="UP000724149">
    <property type="component" value="Unassembled WGS sequence"/>
</dbReference>
<dbReference type="Gene3D" id="1.10.10.630">
    <property type="entry name" value="DnaD domain-like"/>
    <property type="match status" value="2"/>
</dbReference>
<comment type="similarity">
    <text evidence="1">Belongs to the DnaB/DnaD family.</text>
</comment>
<dbReference type="PIRSF" id="PIRSF033722">
    <property type="entry name" value="DnaD_CA_C3587_prd"/>
    <property type="match status" value="1"/>
</dbReference>
<dbReference type="InterPro" id="IPR017019">
    <property type="entry name" value="DNA_replication_prd_bac"/>
</dbReference>
<name>A0ABS2GMB3_9FIRM</name>
<dbReference type="NCBIfam" id="TIGR01446">
    <property type="entry name" value="DnaD_dom"/>
    <property type="match status" value="2"/>
</dbReference>
<dbReference type="InterPro" id="IPR006343">
    <property type="entry name" value="DnaB/C_C"/>
</dbReference>
<dbReference type="PANTHER" id="PTHR37293">
    <property type="entry name" value="PHAGE REPLICATION PROTEIN-RELATED"/>
    <property type="match status" value="1"/>
</dbReference>
<keyword evidence="4" id="KW-1185">Reference proteome</keyword>
<evidence type="ECO:0000256" key="1">
    <source>
        <dbReference type="ARBA" id="ARBA00093462"/>
    </source>
</evidence>
<evidence type="ECO:0000313" key="3">
    <source>
        <dbReference type="EMBL" id="MBM6923622.1"/>
    </source>
</evidence>
<feature type="domain" description="DnaB/C C-terminal" evidence="2">
    <location>
        <begin position="223"/>
        <end position="286"/>
    </location>
</feature>
<protein>
    <submittedName>
        <fullName evidence="3">DnaD domain protein</fullName>
    </submittedName>
</protein>
<feature type="domain" description="DnaB/C C-terminal" evidence="2">
    <location>
        <begin position="131"/>
        <end position="202"/>
    </location>
</feature>
<dbReference type="PANTHER" id="PTHR37293:SF5">
    <property type="entry name" value="DNA REPLICATION PROTEIN"/>
    <property type="match status" value="1"/>
</dbReference>
<evidence type="ECO:0000313" key="4">
    <source>
        <dbReference type="Proteomes" id="UP000724149"/>
    </source>
</evidence>
<dbReference type="SUPFAM" id="SSF158499">
    <property type="entry name" value="DnaD domain-like"/>
    <property type="match status" value="2"/>
</dbReference>
<sequence length="318" mass="35487">MGAAFAVPAAVVDQHLRLCGVLQLKVLLLLLRQGRAMSDQEIAAFLRQDPADIRDAALYWENCGLLRSEGDGEHTAAPNPEPAAVVAAPAREMAREEPRRTVITADSRRFTRAECAELAARDNTLMSLLHKAQEIIGSTLTSMDMQCLTALYAYYGLSPEFILTVMGYCKSIDKLSMRYVEKTAASWQEKGIDTVPEAERYIDYLSRRHSNEGQVRAAFGINDRSLTTREKEMIASWYGELGYGIDVIRLAYERAVENTGKLSFAYINKVLQNWHREGVRTAADAANASARRAPVQGGETSYNIQEIEDRVLADFMNR</sequence>
<reference evidence="3 4" key="1">
    <citation type="journal article" date="2021" name="Sci. Rep.">
        <title>The distribution of antibiotic resistance genes in chicken gut microbiota commensals.</title>
        <authorList>
            <person name="Juricova H."/>
            <person name="Matiasovicova J."/>
            <person name="Kubasova T."/>
            <person name="Cejkova D."/>
            <person name="Rychlik I."/>
        </authorList>
    </citation>
    <scope>NUCLEOTIDE SEQUENCE [LARGE SCALE GENOMIC DNA]</scope>
    <source>
        <strain evidence="3 4">An564</strain>
    </source>
</reference>
<dbReference type="InterPro" id="IPR053162">
    <property type="entry name" value="DnaD"/>
</dbReference>
<dbReference type="EMBL" id="JACSNR010000007">
    <property type="protein sequence ID" value="MBM6923622.1"/>
    <property type="molecule type" value="Genomic_DNA"/>
</dbReference>
<accession>A0ABS2GMB3</accession>
<dbReference type="InterPro" id="IPR034829">
    <property type="entry name" value="DnaD-like_sf"/>
</dbReference>
<comment type="caution">
    <text evidence="3">The sequence shown here is derived from an EMBL/GenBank/DDBJ whole genome shotgun (WGS) entry which is preliminary data.</text>
</comment>
<organism evidence="3 4">
    <name type="scientific">Hydrogenoanaerobacterium saccharovorans</name>
    <dbReference type="NCBI Taxonomy" id="474960"/>
    <lineage>
        <taxon>Bacteria</taxon>
        <taxon>Bacillati</taxon>
        <taxon>Bacillota</taxon>
        <taxon>Clostridia</taxon>
        <taxon>Eubacteriales</taxon>
        <taxon>Oscillospiraceae</taxon>
        <taxon>Hydrogenoanaerobacterium</taxon>
    </lineage>
</organism>
<dbReference type="RefSeq" id="WP_204721116.1">
    <property type="nucleotide sequence ID" value="NZ_JACSNR010000007.1"/>
</dbReference>